<evidence type="ECO:0000313" key="3">
    <source>
        <dbReference type="Proteomes" id="UP000587527"/>
    </source>
</evidence>
<dbReference type="InterPro" id="IPR015943">
    <property type="entry name" value="WD40/YVTN_repeat-like_dom_sf"/>
</dbReference>
<reference evidence="2 3" key="1">
    <citation type="submission" date="2020-08" db="EMBL/GenBank/DDBJ databases">
        <title>Sequencing the genomes of 1000 actinobacteria strains.</title>
        <authorList>
            <person name="Klenk H.-P."/>
        </authorList>
    </citation>
    <scope>NUCLEOTIDE SEQUENCE [LARGE SCALE GENOMIC DNA]</scope>
    <source>
        <strain evidence="2 3">DSM 45362</strain>
    </source>
</reference>
<proteinExistence type="predicted"/>
<dbReference type="EMBL" id="JACHMN010000001">
    <property type="protein sequence ID" value="MBB5867301.1"/>
    <property type="molecule type" value="Genomic_DNA"/>
</dbReference>
<keyword evidence="1" id="KW-1133">Transmembrane helix</keyword>
<comment type="caution">
    <text evidence="2">The sequence shown here is derived from an EMBL/GenBank/DDBJ whole genome shotgun (WGS) entry which is preliminary data.</text>
</comment>
<gene>
    <name evidence="2" type="ORF">F4553_000680</name>
</gene>
<feature type="transmembrane region" description="Helical" evidence="1">
    <location>
        <begin position="37"/>
        <end position="55"/>
    </location>
</feature>
<sequence>MAVRNEVEIELDEWRHRPEDRPQRTPTSIPHRWRQQVYAVVCAVVVLAATGASAAPASPPSWRQLTDFPVVDGQIDTAAGLVLSTEPGTGATVARRLADGGTRWRADLRLVVDQAWEADGALLVSGESRDDTDPGLKIARVDPADGTVRWQRPGILVSVTPDGRIAVLKHGTDNQLLSGIDMAGGAQRWSFDAGQGARAEFTDASRGDHRVVPRPGSYFLARRDGSRVELHLDTGTADDLGWLPPSGRVVADDSTTIVVEEPVVPGPPGQLYEPVDLPVPSTVAGYDRSTRQRLWRSAEFSGVWQSERCGELVCLNTATELRAVRPRTGEQLWAVPGGRFYTAWHRDAGDVLILTNGTFRRRLVDAATGEVRATLPGWQAVGVVDGRLVVWMADTLGSVPQTWLGVVLPSGDLVVRVLGMFGPPGTVVSECRTEAPWLLCTGVDRVMAVRIPATPAT</sequence>
<dbReference type="AlphaFoldDB" id="A0A841BK93"/>
<evidence type="ECO:0000256" key="1">
    <source>
        <dbReference type="SAM" id="Phobius"/>
    </source>
</evidence>
<dbReference type="RefSeq" id="WP_184831862.1">
    <property type="nucleotide sequence ID" value="NZ_JACHMN010000001.1"/>
</dbReference>
<dbReference type="SUPFAM" id="SSF50969">
    <property type="entry name" value="YVTN repeat-like/Quinoprotein amine dehydrogenase"/>
    <property type="match status" value="1"/>
</dbReference>
<evidence type="ECO:0000313" key="2">
    <source>
        <dbReference type="EMBL" id="MBB5867301.1"/>
    </source>
</evidence>
<dbReference type="Proteomes" id="UP000587527">
    <property type="component" value="Unassembled WGS sequence"/>
</dbReference>
<keyword evidence="3" id="KW-1185">Reference proteome</keyword>
<keyword evidence="1" id="KW-0812">Transmembrane</keyword>
<keyword evidence="1" id="KW-0472">Membrane</keyword>
<dbReference type="Gene3D" id="2.130.10.10">
    <property type="entry name" value="YVTN repeat-like/Quinoprotein amine dehydrogenase"/>
    <property type="match status" value="1"/>
</dbReference>
<accession>A0A841BK93</accession>
<protein>
    <submittedName>
        <fullName evidence="2">Uncharacterized protein</fullName>
    </submittedName>
</protein>
<organism evidence="2 3">
    <name type="scientific">Allocatelliglobosispora scoriae</name>
    <dbReference type="NCBI Taxonomy" id="643052"/>
    <lineage>
        <taxon>Bacteria</taxon>
        <taxon>Bacillati</taxon>
        <taxon>Actinomycetota</taxon>
        <taxon>Actinomycetes</taxon>
        <taxon>Micromonosporales</taxon>
        <taxon>Micromonosporaceae</taxon>
        <taxon>Allocatelliglobosispora</taxon>
    </lineage>
</organism>
<name>A0A841BK93_9ACTN</name>
<dbReference type="InterPro" id="IPR011044">
    <property type="entry name" value="Quino_amine_DH_bsu"/>
</dbReference>